<gene>
    <name evidence="1" type="ORF">F511_25456</name>
</gene>
<organism evidence="1 2">
    <name type="scientific">Dorcoceras hygrometricum</name>
    <dbReference type="NCBI Taxonomy" id="472368"/>
    <lineage>
        <taxon>Eukaryota</taxon>
        <taxon>Viridiplantae</taxon>
        <taxon>Streptophyta</taxon>
        <taxon>Embryophyta</taxon>
        <taxon>Tracheophyta</taxon>
        <taxon>Spermatophyta</taxon>
        <taxon>Magnoliopsida</taxon>
        <taxon>eudicotyledons</taxon>
        <taxon>Gunneridae</taxon>
        <taxon>Pentapetalae</taxon>
        <taxon>asterids</taxon>
        <taxon>lamiids</taxon>
        <taxon>Lamiales</taxon>
        <taxon>Gesneriaceae</taxon>
        <taxon>Didymocarpoideae</taxon>
        <taxon>Trichosporeae</taxon>
        <taxon>Loxocarpinae</taxon>
        <taxon>Dorcoceras</taxon>
    </lineage>
</organism>
<evidence type="ECO:0000313" key="1">
    <source>
        <dbReference type="EMBL" id="KZV50858.1"/>
    </source>
</evidence>
<dbReference type="Proteomes" id="UP000250235">
    <property type="component" value="Unassembled WGS sequence"/>
</dbReference>
<proteinExistence type="predicted"/>
<accession>A0A2Z7CVV1</accession>
<dbReference type="OrthoDB" id="408743at2759"/>
<dbReference type="EMBL" id="KQ992324">
    <property type="protein sequence ID" value="KZV50858.1"/>
    <property type="molecule type" value="Genomic_DNA"/>
</dbReference>
<keyword evidence="2" id="KW-1185">Reference proteome</keyword>
<reference evidence="1 2" key="1">
    <citation type="journal article" date="2015" name="Proc. Natl. Acad. Sci. U.S.A.">
        <title>The resurrection genome of Boea hygrometrica: A blueprint for survival of dehydration.</title>
        <authorList>
            <person name="Xiao L."/>
            <person name="Yang G."/>
            <person name="Zhang L."/>
            <person name="Yang X."/>
            <person name="Zhao S."/>
            <person name="Ji Z."/>
            <person name="Zhou Q."/>
            <person name="Hu M."/>
            <person name="Wang Y."/>
            <person name="Chen M."/>
            <person name="Xu Y."/>
            <person name="Jin H."/>
            <person name="Xiao X."/>
            <person name="Hu G."/>
            <person name="Bao F."/>
            <person name="Hu Y."/>
            <person name="Wan P."/>
            <person name="Li L."/>
            <person name="Deng X."/>
            <person name="Kuang T."/>
            <person name="Xiang C."/>
            <person name="Zhu J.K."/>
            <person name="Oliver M.J."/>
            <person name="He Y."/>
        </authorList>
    </citation>
    <scope>NUCLEOTIDE SEQUENCE [LARGE SCALE GENOMIC DNA]</scope>
    <source>
        <strain evidence="2">cv. XS01</strain>
    </source>
</reference>
<dbReference type="AlphaFoldDB" id="A0A2Z7CVV1"/>
<sequence>MSQGRCVSNSWCCLNSLRYQSYPSPTAGPIRSEIILSVKIWHHTFTAHMANQIKRRNVSSLTYENFEGGHPSQYCTHPCMLNSTAISMHSWCQTDYKHWRQLAAAATINGTVTTAAFRWLCSDAQRSKKIQNSSECYEFIRNDIGTF</sequence>
<name>A0A2Z7CVV1_9LAMI</name>
<protein>
    <submittedName>
        <fullName evidence="1">Uncharacterized protein</fullName>
    </submittedName>
</protein>
<evidence type="ECO:0000313" key="2">
    <source>
        <dbReference type="Proteomes" id="UP000250235"/>
    </source>
</evidence>